<keyword evidence="2" id="KW-1185">Reference proteome</keyword>
<proteinExistence type="predicted"/>
<comment type="caution">
    <text evidence="1">The sequence shown here is derived from an EMBL/GenBank/DDBJ whole genome shotgun (WGS) entry which is preliminary data.</text>
</comment>
<evidence type="ECO:0000313" key="2">
    <source>
        <dbReference type="Proteomes" id="UP000225706"/>
    </source>
</evidence>
<gene>
    <name evidence="1" type="ORF">AWC38_SpisGene19889</name>
</gene>
<accession>A0A2B4RGB6</accession>
<organism evidence="1 2">
    <name type="scientific">Stylophora pistillata</name>
    <name type="common">Smooth cauliflower coral</name>
    <dbReference type="NCBI Taxonomy" id="50429"/>
    <lineage>
        <taxon>Eukaryota</taxon>
        <taxon>Metazoa</taxon>
        <taxon>Cnidaria</taxon>
        <taxon>Anthozoa</taxon>
        <taxon>Hexacorallia</taxon>
        <taxon>Scleractinia</taxon>
        <taxon>Astrocoeniina</taxon>
        <taxon>Pocilloporidae</taxon>
        <taxon>Stylophora</taxon>
    </lineage>
</organism>
<name>A0A2B4RGB6_STYPI</name>
<protein>
    <submittedName>
        <fullName evidence="1">Uncharacterized protein</fullName>
    </submittedName>
</protein>
<evidence type="ECO:0000313" key="1">
    <source>
        <dbReference type="EMBL" id="PFX15883.1"/>
    </source>
</evidence>
<dbReference type="Proteomes" id="UP000225706">
    <property type="component" value="Unassembled WGS sequence"/>
</dbReference>
<reference evidence="2" key="1">
    <citation type="journal article" date="2017" name="bioRxiv">
        <title>Comparative analysis of the genomes of Stylophora pistillata and Acropora digitifera provides evidence for extensive differences between species of corals.</title>
        <authorList>
            <person name="Voolstra C.R."/>
            <person name="Li Y."/>
            <person name="Liew Y.J."/>
            <person name="Baumgarten S."/>
            <person name="Zoccola D."/>
            <person name="Flot J.-F."/>
            <person name="Tambutte S."/>
            <person name="Allemand D."/>
            <person name="Aranda M."/>
        </authorList>
    </citation>
    <scope>NUCLEOTIDE SEQUENCE [LARGE SCALE GENOMIC DNA]</scope>
</reference>
<sequence>MSWYPPPDFVDNTCEIVKVQTNLGQHVATIFRKPPNGEFEVHGACLVRNELVQDFDWRRNRNRPYRKLRIVTSLGSVLDIKRRGTNDYEIETSGFHLTGVKSVSI</sequence>
<dbReference type="AlphaFoldDB" id="A0A2B4RGB6"/>
<dbReference type="EMBL" id="LSMT01000600">
    <property type="protein sequence ID" value="PFX15883.1"/>
    <property type="molecule type" value="Genomic_DNA"/>
</dbReference>